<name>A0A7G5IFM3_9SPHN</name>
<dbReference type="AlphaFoldDB" id="A0A7G5IFM3"/>
<dbReference type="InterPro" id="IPR016181">
    <property type="entry name" value="Acyl_CoA_acyltransferase"/>
</dbReference>
<keyword evidence="1 4" id="KW-0808">Transferase</keyword>
<dbReference type="InterPro" id="IPR050832">
    <property type="entry name" value="Bact_Acetyltransf"/>
</dbReference>
<evidence type="ECO:0000256" key="2">
    <source>
        <dbReference type="ARBA" id="ARBA00023315"/>
    </source>
</evidence>
<dbReference type="EMBL" id="CP059851">
    <property type="protein sequence ID" value="QMW22165.1"/>
    <property type="molecule type" value="Genomic_DNA"/>
</dbReference>
<protein>
    <submittedName>
        <fullName evidence="4">GNAT family N-acetyltransferase</fullName>
    </submittedName>
</protein>
<dbReference type="SUPFAM" id="SSF55729">
    <property type="entry name" value="Acyl-CoA N-acyltransferases (Nat)"/>
    <property type="match status" value="1"/>
</dbReference>
<dbReference type="Pfam" id="PF00583">
    <property type="entry name" value="Acetyltransf_1"/>
    <property type="match status" value="1"/>
</dbReference>
<reference evidence="4 5" key="1">
    <citation type="submission" date="2020-07" db="EMBL/GenBank/DDBJ databases">
        <title>Complete genome sequence for Sandaracinobacter sp. M6.</title>
        <authorList>
            <person name="Tang Y."/>
            <person name="Liu Q."/>
            <person name="Guo Z."/>
            <person name="Lei P."/>
            <person name="Huang B."/>
        </authorList>
    </citation>
    <scope>NUCLEOTIDE SEQUENCE [LARGE SCALE GENOMIC DNA]</scope>
    <source>
        <strain evidence="4 5">M6</strain>
    </source>
</reference>
<organism evidence="4 5">
    <name type="scientific">Sandaracinobacteroides saxicola</name>
    <dbReference type="NCBI Taxonomy" id="2759707"/>
    <lineage>
        <taxon>Bacteria</taxon>
        <taxon>Pseudomonadati</taxon>
        <taxon>Pseudomonadota</taxon>
        <taxon>Alphaproteobacteria</taxon>
        <taxon>Sphingomonadales</taxon>
        <taxon>Sphingosinicellaceae</taxon>
        <taxon>Sandaracinobacteroides</taxon>
    </lineage>
</organism>
<dbReference type="CDD" id="cd04301">
    <property type="entry name" value="NAT_SF"/>
    <property type="match status" value="1"/>
</dbReference>
<evidence type="ECO:0000259" key="3">
    <source>
        <dbReference type="PROSITE" id="PS51186"/>
    </source>
</evidence>
<evidence type="ECO:0000313" key="5">
    <source>
        <dbReference type="Proteomes" id="UP000515292"/>
    </source>
</evidence>
<gene>
    <name evidence="4" type="ORF">H3309_12420</name>
</gene>
<accession>A0A7G5IFM3</accession>
<dbReference type="PANTHER" id="PTHR43877">
    <property type="entry name" value="AMINOALKYLPHOSPHONATE N-ACETYLTRANSFERASE-RELATED-RELATED"/>
    <property type="match status" value="1"/>
</dbReference>
<sequence length="152" mass="16493">MTPAIRQLGRGDAGALRALNVMFGAAFEVAEDYARSAPGEAWLERLLARDSFVALVAEAEGTVVGGLVAYELLKAEAETSEFYIYDLAVAADWRRRGVARALLRAMGEIAAARGASAVFVQADPVDVPAVTLYEGFGPREEVFHFDVWRREA</sequence>
<evidence type="ECO:0000256" key="1">
    <source>
        <dbReference type="ARBA" id="ARBA00022679"/>
    </source>
</evidence>
<evidence type="ECO:0000313" key="4">
    <source>
        <dbReference type="EMBL" id="QMW22165.1"/>
    </source>
</evidence>
<keyword evidence="5" id="KW-1185">Reference proteome</keyword>
<dbReference type="PROSITE" id="PS51186">
    <property type="entry name" value="GNAT"/>
    <property type="match status" value="1"/>
</dbReference>
<dbReference type="Gene3D" id="3.40.630.30">
    <property type="match status" value="1"/>
</dbReference>
<keyword evidence="2" id="KW-0012">Acyltransferase</keyword>
<dbReference type="KEGG" id="sand:H3309_12420"/>
<dbReference type="GO" id="GO:0016747">
    <property type="term" value="F:acyltransferase activity, transferring groups other than amino-acyl groups"/>
    <property type="evidence" value="ECO:0007669"/>
    <property type="project" value="InterPro"/>
</dbReference>
<dbReference type="InterPro" id="IPR000182">
    <property type="entry name" value="GNAT_dom"/>
</dbReference>
<feature type="domain" description="N-acetyltransferase" evidence="3">
    <location>
        <begin position="14"/>
        <end position="152"/>
    </location>
</feature>
<dbReference type="RefSeq" id="WP_182295010.1">
    <property type="nucleotide sequence ID" value="NZ_CP059851.1"/>
</dbReference>
<proteinExistence type="predicted"/>
<dbReference type="Proteomes" id="UP000515292">
    <property type="component" value="Chromosome"/>
</dbReference>